<gene>
    <name evidence="1" type="primary">DDX10</name>
    <name evidence="1" type="ORF">SNEC2469_LOCUS31032</name>
</gene>
<organism evidence="1 2">
    <name type="scientific">Symbiodinium necroappetens</name>
    <dbReference type="NCBI Taxonomy" id="1628268"/>
    <lineage>
        <taxon>Eukaryota</taxon>
        <taxon>Sar</taxon>
        <taxon>Alveolata</taxon>
        <taxon>Dinophyceae</taxon>
        <taxon>Suessiales</taxon>
        <taxon>Symbiodiniaceae</taxon>
        <taxon>Symbiodinium</taxon>
    </lineage>
</organism>
<sequence length="49" mass="5746">KALESGATLVVNLRQALMLIDALYQKWITERQGREFWTLQSWQECHLLG</sequence>
<accession>A0A813BQ73</accession>
<feature type="non-terminal residue" evidence="1">
    <location>
        <position position="49"/>
    </location>
</feature>
<name>A0A813BQ73_9DINO</name>
<reference evidence="1" key="1">
    <citation type="submission" date="2021-02" db="EMBL/GenBank/DDBJ databases">
        <authorList>
            <person name="Dougan E. K."/>
            <person name="Rhodes N."/>
            <person name="Thang M."/>
            <person name="Chan C."/>
        </authorList>
    </citation>
    <scope>NUCLEOTIDE SEQUENCE</scope>
</reference>
<comment type="caution">
    <text evidence="1">The sequence shown here is derived from an EMBL/GenBank/DDBJ whole genome shotgun (WGS) entry which is preliminary data.</text>
</comment>
<evidence type="ECO:0000313" key="2">
    <source>
        <dbReference type="Proteomes" id="UP000601435"/>
    </source>
</evidence>
<dbReference type="EMBL" id="CAJNJA010073919">
    <property type="protein sequence ID" value="CAE7911185.1"/>
    <property type="molecule type" value="Genomic_DNA"/>
</dbReference>
<dbReference type="Proteomes" id="UP000601435">
    <property type="component" value="Unassembled WGS sequence"/>
</dbReference>
<evidence type="ECO:0000313" key="1">
    <source>
        <dbReference type="EMBL" id="CAE7911185.1"/>
    </source>
</evidence>
<keyword evidence="2" id="KW-1185">Reference proteome</keyword>
<protein>
    <submittedName>
        <fullName evidence="1">DDX10 protein</fullName>
    </submittedName>
</protein>
<proteinExistence type="predicted"/>
<dbReference type="AlphaFoldDB" id="A0A813BQ73"/>